<evidence type="ECO:0000256" key="3">
    <source>
        <dbReference type="ARBA" id="ARBA00018679"/>
    </source>
</evidence>
<organism evidence="12 13">
    <name type="scientific">Thiobaca trueperi</name>
    <dbReference type="NCBI Taxonomy" id="127458"/>
    <lineage>
        <taxon>Bacteria</taxon>
        <taxon>Pseudomonadati</taxon>
        <taxon>Pseudomonadota</taxon>
        <taxon>Gammaproteobacteria</taxon>
        <taxon>Chromatiales</taxon>
        <taxon>Chromatiaceae</taxon>
        <taxon>Thiobaca</taxon>
    </lineage>
</organism>
<dbReference type="Pfam" id="PF14821">
    <property type="entry name" value="Thr_synth_N"/>
    <property type="match status" value="1"/>
</dbReference>
<evidence type="ECO:0000256" key="7">
    <source>
        <dbReference type="ARBA" id="ARBA00029440"/>
    </source>
</evidence>
<keyword evidence="5 10" id="KW-0663">Pyridoxal phosphate</keyword>
<dbReference type="PROSITE" id="PS00165">
    <property type="entry name" value="DEHYDRATASE_SER_THR"/>
    <property type="match status" value="1"/>
</dbReference>
<dbReference type="PANTHER" id="PTHR42690:SF1">
    <property type="entry name" value="THREONINE SYNTHASE-LIKE 2"/>
    <property type="match status" value="1"/>
</dbReference>
<dbReference type="CDD" id="cd01560">
    <property type="entry name" value="Thr-synth_2"/>
    <property type="match status" value="1"/>
</dbReference>
<dbReference type="Pfam" id="PF24857">
    <property type="entry name" value="THR4_C"/>
    <property type="match status" value="1"/>
</dbReference>
<dbReference type="EC" id="4.2.3.1" evidence="9"/>
<evidence type="ECO:0000256" key="10">
    <source>
        <dbReference type="PIRSR" id="PIRSR604450-51"/>
    </source>
</evidence>
<feature type="modified residue" description="N6-(pyridoxal phosphate)lysine" evidence="10">
    <location>
        <position position="111"/>
    </location>
</feature>
<comment type="similarity">
    <text evidence="2">Belongs to the threonine synthase family.</text>
</comment>
<dbReference type="RefSeq" id="WP_132976636.1">
    <property type="nucleotide sequence ID" value="NZ_SMAO01000003.1"/>
</dbReference>
<dbReference type="FunFam" id="3.90.1380.10:FF:000003">
    <property type="entry name" value="THR4p Threonine synthase"/>
    <property type="match status" value="1"/>
</dbReference>
<name>A0A4R3N568_9GAMM</name>
<dbReference type="UniPathway" id="UPA00050">
    <property type="reaction ID" value="UER00065"/>
</dbReference>
<evidence type="ECO:0000259" key="11">
    <source>
        <dbReference type="Pfam" id="PF14821"/>
    </source>
</evidence>
<comment type="pathway">
    <text evidence="7">Amino-acid biosynthesis.</text>
</comment>
<dbReference type="OrthoDB" id="9763107at2"/>
<keyword evidence="6" id="KW-0456">Lyase</keyword>
<dbReference type="Proteomes" id="UP000295717">
    <property type="component" value="Unassembled WGS sequence"/>
</dbReference>
<keyword evidence="13" id="KW-1185">Reference proteome</keyword>
<evidence type="ECO:0000256" key="4">
    <source>
        <dbReference type="ARBA" id="ARBA00022605"/>
    </source>
</evidence>
<dbReference type="GO" id="GO:0009088">
    <property type="term" value="P:threonine biosynthetic process"/>
    <property type="evidence" value="ECO:0007669"/>
    <property type="project" value="UniProtKB-UniRule"/>
</dbReference>
<comment type="catalytic activity">
    <reaction evidence="8">
        <text>O-phospho-L-homoserine + H2O = L-threonine + phosphate</text>
        <dbReference type="Rhea" id="RHEA:10840"/>
        <dbReference type="ChEBI" id="CHEBI:15377"/>
        <dbReference type="ChEBI" id="CHEBI:43474"/>
        <dbReference type="ChEBI" id="CHEBI:57590"/>
        <dbReference type="ChEBI" id="CHEBI:57926"/>
        <dbReference type="EC" id="4.2.3.1"/>
    </reaction>
</comment>
<accession>A0A4R3N568</accession>
<dbReference type="Gene3D" id="3.90.1380.10">
    <property type="entry name" value="Threonine synthase, N-terminal domain"/>
    <property type="match status" value="1"/>
</dbReference>
<dbReference type="PANTHER" id="PTHR42690">
    <property type="entry name" value="THREONINE SYNTHASE FAMILY MEMBER"/>
    <property type="match status" value="1"/>
</dbReference>
<proteinExistence type="inferred from homology"/>
<keyword evidence="4" id="KW-0028">Amino-acid biosynthesis</keyword>
<feature type="domain" description="Threonine synthase N-terminal" evidence="11">
    <location>
        <begin position="2"/>
        <end position="80"/>
    </location>
</feature>
<evidence type="ECO:0000256" key="8">
    <source>
        <dbReference type="ARBA" id="ARBA00049144"/>
    </source>
</evidence>
<evidence type="ECO:0000256" key="9">
    <source>
        <dbReference type="NCBIfam" id="TIGR00260"/>
    </source>
</evidence>
<evidence type="ECO:0000256" key="5">
    <source>
        <dbReference type="ARBA" id="ARBA00022898"/>
    </source>
</evidence>
<dbReference type="InterPro" id="IPR036052">
    <property type="entry name" value="TrpB-like_PALP_sf"/>
</dbReference>
<dbReference type="GO" id="GO:0004795">
    <property type="term" value="F:threonine synthase activity"/>
    <property type="evidence" value="ECO:0007669"/>
    <property type="project" value="UniProtKB-UniRule"/>
</dbReference>
<dbReference type="Gene3D" id="3.40.50.1100">
    <property type="match status" value="2"/>
</dbReference>
<dbReference type="AlphaFoldDB" id="A0A4R3N568"/>
<dbReference type="InterPro" id="IPR051166">
    <property type="entry name" value="Threonine_Synthase"/>
</dbReference>
<dbReference type="InterPro" id="IPR004450">
    <property type="entry name" value="Thr_synthase-like"/>
</dbReference>
<evidence type="ECO:0000256" key="6">
    <source>
        <dbReference type="ARBA" id="ARBA00023239"/>
    </source>
</evidence>
<dbReference type="InterPro" id="IPR037158">
    <property type="entry name" value="Thr_synth_N_sf"/>
</dbReference>
<evidence type="ECO:0000313" key="13">
    <source>
        <dbReference type="Proteomes" id="UP000295717"/>
    </source>
</evidence>
<gene>
    <name evidence="12" type="ORF">EDC35_103342</name>
</gene>
<evidence type="ECO:0000256" key="1">
    <source>
        <dbReference type="ARBA" id="ARBA00001933"/>
    </source>
</evidence>
<evidence type="ECO:0000313" key="12">
    <source>
        <dbReference type="EMBL" id="TCT22243.1"/>
    </source>
</evidence>
<protein>
    <recommendedName>
        <fullName evidence="3 9">Threonine synthase</fullName>
        <ecNumber evidence="9">4.2.3.1</ecNumber>
    </recommendedName>
</protein>
<dbReference type="GO" id="GO:0030170">
    <property type="term" value="F:pyridoxal phosphate binding"/>
    <property type="evidence" value="ECO:0007669"/>
    <property type="project" value="InterPro"/>
</dbReference>
<dbReference type="InterPro" id="IPR000634">
    <property type="entry name" value="Ser/Thr_deHydtase_PyrdxlP-BS"/>
</dbReference>
<sequence>MHYLSTRGGIAPIGFADAVMMGLATDGGLLVPAEIPQLDAATLRAWSGLSFQDLALEVLTPFVGDEIPRADLRALIDRSYATFTHPEVTPVIKTGGQRILELFHGPTAAFKDVALQLLGNLFAYLLARDGSQLNIVGATSGDTGSAAIYGVRGKERIQIFILHPKGRVSPIQERQMTTVLDANVHNIAVQGTFDDAQRVVKSLFNDLPFKSAYRLGAVNSINWARILAQTVYYFYAWGRVSGGDPAQPVSFSVPTGNFGDVFAGYLARRMGLPIERLVIATNRNDILTRFVKTGVYAIEDRVHQTLSPAMDIQLASNFERYLYHLHDGDTAQVRALLGDLQDTGRLSVDPARHAQVQADFSAAAVSDPETLDQIRATFASSGYILCPHTAVGVRAAQDLPGCVCLATAHPAKFGEAVREAIGQEAPPPPSLLGLLEKESRCVELDATPEAIKGHLQSVLEVPT</sequence>
<reference evidence="12 13" key="1">
    <citation type="submission" date="2019-03" db="EMBL/GenBank/DDBJ databases">
        <title>Genomic Encyclopedia of Type Strains, Phase IV (KMG-IV): sequencing the most valuable type-strain genomes for metagenomic binning, comparative biology and taxonomic classification.</title>
        <authorList>
            <person name="Goeker M."/>
        </authorList>
    </citation>
    <scope>NUCLEOTIDE SEQUENCE [LARGE SCALE GENOMIC DNA]</scope>
    <source>
        <strain evidence="12 13">DSM 13587</strain>
    </source>
</reference>
<dbReference type="SUPFAM" id="SSF53686">
    <property type="entry name" value="Tryptophan synthase beta subunit-like PLP-dependent enzymes"/>
    <property type="match status" value="1"/>
</dbReference>
<comment type="cofactor">
    <cofactor evidence="1 10">
        <name>pyridoxal 5'-phosphate</name>
        <dbReference type="ChEBI" id="CHEBI:597326"/>
    </cofactor>
</comment>
<dbReference type="InterPro" id="IPR029144">
    <property type="entry name" value="Thr_synth_N"/>
</dbReference>
<evidence type="ECO:0000256" key="2">
    <source>
        <dbReference type="ARBA" id="ARBA00005517"/>
    </source>
</evidence>
<dbReference type="NCBIfam" id="TIGR00260">
    <property type="entry name" value="thrC"/>
    <property type="match status" value="1"/>
</dbReference>
<dbReference type="EMBL" id="SMAO01000003">
    <property type="protein sequence ID" value="TCT22243.1"/>
    <property type="molecule type" value="Genomic_DNA"/>
</dbReference>
<comment type="caution">
    <text evidence="12">The sequence shown here is derived from an EMBL/GenBank/DDBJ whole genome shotgun (WGS) entry which is preliminary data.</text>
</comment>